<accession>A0A553NII3</accession>
<dbReference type="Proteomes" id="UP000316079">
    <property type="component" value="Unassembled WGS sequence"/>
</dbReference>
<evidence type="ECO:0000313" key="2">
    <source>
        <dbReference type="EMBL" id="TRY65219.1"/>
    </source>
</evidence>
<feature type="region of interest" description="Disordered" evidence="1">
    <location>
        <begin position="429"/>
        <end position="469"/>
    </location>
</feature>
<feature type="region of interest" description="Disordered" evidence="1">
    <location>
        <begin position="710"/>
        <end position="733"/>
    </location>
</feature>
<proteinExistence type="predicted"/>
<reference evidence="2 3" key="1">
    <citation type="journal article" date="2019" name="Sci. Data">
        <title>Hybrid genome assembly and annotation of Danionella translucida.</title>
        <authorList>
            <person name="Kadobianskyi M."/>
            <person name="Schulze L."/>
            <person name="Schuelke M."/>
            <person name="Judkewitz B."/>
        </authorList>
    </citation>
    <scope>NUCLEOTIDE SEQUENCE [LARGE SCALE GENOMIC DNA]</scope>
    <source>
        <strain evidence="2 3">Bolton</strain>
    </source>
</reference>
<evidence type="ECO:0000313" key="3">
    <source>
        <dbReference type="Proteomes" id="UP000316079"/>
    </source>
</evidence>
<feature type="region of interest" description="Disordered" evidence="1">
    <location>
        <begin position="107"/>
        <end position="163"/>
    </location>
</feature>
<organism evidence="2 3">
    <name type="scientific">Danionella cerebrum</name>
    <dbReference type="NCBI Taxonomy" id="2873325"/>
    <lineage>
        <taxon>Eukaryota</taxon>
        <taxon>Metazoa</taxon>
        <taxon>Chordata</taxon>
        <taxon>Craniata</taxon>
        <taxon>Vertebrata</taxon>
        <taxon>Euteleostomi</taxon>
        <taxon>Actinopterygii</taxon>
        <taxon>Neopterygii</taxon>
        <taxon>Teleostei</taxon>
        <taxon>Ostariophysi</taxon>
        <taxon>Cypriniformes</taxon>
        <taxon>Danionidae</taxon>
        <taxon>Danioninae</taxon>
        <taxon>Danionella</taxon>
    </lineage>
</organism>
<dbReference type="EMBL" id="SRMA01026938">
    <property type="protein sequence ID" value="TRY65218.1"/>
    <property type="molecule type" value="Genomic_DNA"/>
</dbReference>
<dbReference type="EMBL" id="SRMA01026938">
    <property type="protein sequence ID" value="TRY65219.1"/>
    <property type="molecule type" value="Genomic_DNA"/>
</dbReference>
<keyword evidence="3" id="KW-1185">Reference proteome</keyword>
<reference evidence="2" key="2">
    <citation type="submission" date="2019-04" db="EMBL/GenBank/DDBJ databases">
        <authorList>
            <person name="Kadobianskyi M."/>
            <person name="Schulze L."/>
            <person name="Schuelke M."/>
            <person name="Judkewitz B."/>
        </authorList>
    </citation>
    <scope>NUCLEOTIDE SEQUENCE</scope>
    <source>
        <strain evidence="2">Bolton</strain>
        <tissue evidence="2">Whole-body</tissue>
    </source>
</reference>
<feature type="compositionally biased region" description="Polar residues" evidence="1">
    <location>
        <begin position="430"/>
        <end position="469"/>
    </location>
</feature>
<protein>
    <submittedName>
        <fullName evidence="2">Uncharacterized protein</fullName>
    </submittedName>
</protein>
<evidence type="ECO:0000256" key="1">
    <source>
        <dbReference type="SAM" id="MobiDB-lite"/>
    </source>
</evidence>
<dbReference type="AlphaFoldDB" id="A0A553NII3"/>
<dbReference type="OrthoDB" id="8899035at2759"/>
<feature type="region of interest" description="Disordered" evidence="1">
    <location>
        <begin position="882"/>
        <end position="902"/>
    </location>
</feature>
<gene>
    <name evidence="2" type="ORF">DNTS_002928</name>
</gene>
<feature type="compositionally biased region" description="Basic and acidic residues" evidence="1">
    <location>
        <begin position="718"/>
        <end position="733"/>
    </location>
</feature>
<comment type="caution">
    <text evidence="2">The sequence shown here is derived from an EMBL/GenBank/DDBJ whole genome shotgun (WGS) entry which is preliminary data.</text>
</comment>
<sequence length="902" mass="101036">MLSCIRKKTKKKVEEREGERVVEEIIMTDVKAEAGWKPYEASEVSHSTCLLRRSSSWRRPGERGYNENAGVQEKRLPHKARPQSYIESSGRMDKWLQTLERLQSRRFQKQSPPLADRTVSMPLLPNLSSDPKRMNLTPKACLGSSKSTHRPTESVVHGNKAAPGSEEAPYFLAPVRFGWLPVQRYVTQTPASHSPQDSSRCQKLRSPITPVLLRSSAKLNGPSTNDEENAAHSAVLLLSDREPGGFRFWRNQEKTEPVFSENDILHMKKTNLQLHGLSLMMNAMVDERIVYSLDPDRRCAWKSGSSEHSLTGGRNGPQACSPEVNKVDICQTETFITPQHRRGSAPDSVSYPISSITITSRKVSDTPSSQNEVLFEPRKAVVVKVTEQLTKSTSKMPEYKYKEKKQGVVFRRKATIVKLTERSEQLCNGKANTAQDRHSFTSGLKNSSTDQLNAGSPLQNQSLASSRGNHWTSSLSLHLTSQSAEPKACKSVQRPRSCYANLYPEFLNPSENADHEVQYKSANPSPELHNESNKTCPKFYFSSADADAGIHYKSTNADPEIHYTIPNADPEIHYTIPNADPEIHYKIANADPEIHNKSANANPEFDYKSAKPGVNYYKNADTDSNSSNPVSQEIYRKMANTDVEFQYKYDNKVPDVYNKRDHTGSKLLYTKGSADHGIHYKNANAEEIQKSAKTGPKFYYKRATADQEIHHKSSTVDPEFHFKSDKTDTKYHKSATKDSDLYYKSDNKDPKFYNKSANTDPVTHYKSANTINQEIQHNIANADPEFECEGTNQDPEIPYICVNAVPHAEIQCKSSSGPQKADLECANSSMREARRHSGSRSEPVSRVTAPLLLKVADSCPGVSADTILALNAAAVIANIKQQMQKRRDSTATTSTTEERCLK</sequence>
<name>A0A553NII3_9TELE</name>